<dbReference type="AlphaFoldDB" id="A0A3N4SAU9"/>
<name>A0A3N4SAU9_9ACTN</name>
<comment type="caution">
    <text evidence="3">The sequence shown here is derived from an EMBL/GenBank/DDBJ whole genome shotgun (WGS) entry which is preliminary data.</text>
</comment>
<evidence type="ECO:0000313" key="3">
    <source>
        <dbReference type="EMBL" id="RPE35770.1"/>
    </source>
</evidence>
<feature type="region of interest" description="Disordered" evidence="1">
    <location>
        <begin position="104"/>
        <end position="126"/>
    </location>
</feature>
<sequence>MRTRAIATAARLAAAASALALALALVLALAGCGRSGEAGAQRAEDAARAALGDVEVTACRVDDELQWPAATVRITNHTATTSSYVVQIAFEDGAGRQVTEGVAAAGSLPPGQDTLEQAQGTADPHGPVSCRIADVVRYAGP</sequence>
<dbReference type="PROSITE" id="PS51257">
    <property type="entry name" value="PROKAR_LIPOPROTEIN"/>
    <property type="match status" value="1"/>
</dbReference>
<accession>A0A3N4SAU9</accession>
<proteinExistence type="predicted"/>
<feature type="chain" id="PRO_5038989352" description="MmpS family membrane protein" evidence="2">
    <location>
        <begin position="21"/>
        <end position="141"/>
    </location>
</feature>
<evidence type="ECO:0000256" key="2">
    <source>
        <dbReference type="SAM" id="SignalP"/>
    </source>
</evidence>
<dbReference type="RefSeq" id="WP_123819079.1">
    <property type="nucleotide sequence ID" value="NZ_JBEYIY010000001.1"/>
</dbReference>
<dbReference type="EMBL" id="RKQG01000001">
    <property type="protein sequence ID" value="RPE35770.1"/>
    <property type="molecule type" value="Genomic_DNA"/>
</dbReference>
<evidence type="ECO:0000256" key="1">
    <source>
        <dbReference type="SAM" id="MobiDB-lite"/>
    </source>
</evidence>
<keyword evidence="4" id="KW-1185">Reference proteome</keyword>
<evidence type="ECO:0008006" key="5">
    <source>
        <dbReference type="Google" id="ProtNLM"/>
    </source>
</evidence>
<dbReference type="Proteomes" id="UP000266906">
    <property type="component" value="Unassembled WGS sequence"/>
</dbReference>
<organism evidence="3 4">
    <name type="scientific">Kitasatospora cineracea</name>
    <dbReference type="NCBI Taxonomy" id="88074"/>
    <lineage>
        <taxon>Bacteria</taxon>
        <taxon>Bacillati</taxon>
        <taxon>Actinomycetota</taxon>
        <taxon>Actinomycetes</taxon>
        <taxon>Kitasatosporales</taxon>
        <taxon>Streptomycetaceae</taxon>
        <taxon>Kitasatospora</taxon>
    </lineage>
</organism>
<reference evidence="3 4" key="1">
    <citation type="submission" date="2018-11" db="EMBL/GenBank/DDBJ databases">
        <title>Sequencing the genomes of 1000 actinobacteria strains.</title>
        <authorList>
            <person name="Klenk H.-P."/>
        </authorList>
    </citation>
    <scope>NUCLEOTIDE SEQUENCE [LARGE SCALE GENOMIC DNA]</scope>
    <source>
        <strain evidence="3 4">DSM 44781</strain>
    </source>
</reference>
<keyword evidence="2" id="KW-0732">Signal</keyword>
<protein>
    <recommendedName>
        <fullName evidence="5">MmpS family membrane protein</fullName>
    </recommendedName>
</protein>
<gene>
    <name evidence="3" type="ORF">EDD38_4127</name>
</gene>
<evidence type="ECO:0000313" key="4">
    <source>
        <dbReference type="Proteomes" id="UP000266906"/>
    </source>
</evidence>
<feature type="signal peptide" evidence="2">
    <location>
        <begin position="1"/>
        <end position="20"/>
    </location>
</feature>